<keyword evidence="2" id="KW-1185">Reference proteome</keyword>
<proteinExistence type="predicted"/>
<name>A0ABS5FPZ9_9BRAD</name>
<dbReference type="InterPro" id="IPR054333">
    <property type="entry name" value="REase-ARP-assoc"/>
</dbReference>
<evidence type="ECO:0000313" key="2">
    <source>
        <dbReference type="Proteomes" id="UP001315278"/>
    </source>
</evidence>
<accession>A0ABS5FPZ9</accession>
<reference evidence="2" key="1">
    <citation type="journal article" date="2021" name="ISME J.">
        <title>Evolutionary origin and ecological implication of a unique nif island in free-living Bradyrhizobium lineages.</title>
        <authorList>
            <person name="Tao J."/>
        </authorList>
    </citation>
    <scope>NUCLEOTIDE SEQUENCE [LARGE SCALE GENOMIC DNA]</scope>
    <source>
        <strain evidence="2">SZCCT0434</strain>
    </source>
</reference>
<evidence type="ECO:0000313" key="1">
    <source>
        <dbReference type="EMBL" id="MBR0798714.1"/>
    </source>
</evidence>
<comment type="caution">
    <text evidence="1">The sequence shown here is derived from an EMBL/GenBank/DDBJ whole genome shotgun (WGS) entry which is preliminary data.</text>
</comment>
<protein>
    <submittedName>
        <fullName evidence="1">Uncharacterized protein</fullName>
    </submittedName>
</protein>
<dbReference type="RefSeq" id="WP_212493878.1">
    <property type="nucleotide sequence ID" value="NZ_JAFCJH010000030.1"/>
</dbReference>
<dbReference type="EMBL" id="JAFCJH010000030">
    <property type="protein sequence ID" value="MBR0798714.1"/>
    <property type="molecule type" value="Genomic_DNA"/>
</dbReference>
<sequence length="279" mass="31630">MAKSIVPSYQQLLQSHLADYAKNALQVLEAGTYRGKPYPHILPKRRQALNLLESPRTALQAYLETHPGIKLHKYFHHLNSSQAFAFNLFFPFFSSGPGPARVLSRALGVDQDVTSDWEFEHIADPDEGTNADVMWRASEATVFCEVKLSETGFGTTRNDLEHQKKLEEIYRPRLTDMVSADLLNGTTFFKNYQLLRNISLLSSNAKDRLVILLPLANRSLHKPLQMILSGVNPQFRHRITVAYVEECLSSLEASAHLPEELRAYASKLIEKYVVRLPPV</sequence>
<dbReference type="Pfam" id="PF22558">
    <property type="entry name" value="REase-ARP"/>
    <property type="match status" value="1"/>
</dbReference>
<organism evidence="1 2">
    <name type="scientific">Bradyrhizobium jicamae</name>
    <dbReference type="NCBI Taxonomy" id="280332"/>
    <lineage>
        <taxon>Bacteria</taxon>
        <taxon>Pseudomonadati</taxon>
        <taxon>Pseudomonadota</taxon>
        <taxon>Alphaproteobacteria</taxon>
        <taxon>Hyphomicrobiales</taxon>
        <taxon>Nitrobacteraceae</taxon>
        <taxon>Bradyrhizobium</taxon>
    </lineage>
</organism>
<dbReference type="Proteomes" id="UP001315278">
    <property type="component" value="Unassembled WGS sequence"/>
</dbReference>
<gene>
    <name evidence="1" type="ORF">JQ615_25320</name>
</gene>